<feature type="transmembrane region" description="Helical" evidence="1">
    <location>
        <begin position="12"/>
        <end position="29"/>
    </location>
</feature>
<keyword evidence="1" id="KW-1133">Transmembrane helix</keyword>
<dbReference type="RefSeq" id="XP_060359927.1">
    <property type="nucleotide sequence ID" value="XM_060509266.1"/>
</dbReference>
<evidence type="ECO:0000313" key="2">
    <source>
        <dbReference type="EMBL" id="KAK1714111.1"/>
    </source>
</evidence>
<evidence type="ECO:0000256" key="1">
    <source>
        <dbReference type="SAM" id="Phobius"/>
    </source>
</evidence>
<dbReference type="AlphaFoldDB" id="A0AAD8UBF3"/>
<organism evidence="2 3">
    <name type="scientific">Glomerella acutata</name>
    <name type="common">Colletotrichum acutatum</name>
    <dbReference type="NCBI Taxonomy" id="27357"/>
    <lineage>
        <taxon>Eukaryota</taxon>
        <taxon>Fungi</taxon>
        <taxon>Dikarya</taxon>
        <taxon>Ascomycota</taxon>
        <taxon>Pezizomycotina</taxon>
        <taxon>Sordariomycetes</taxon>
        <taxon>Hypocreomycetidae</taxon>
        <taxon>Glomerellales</taxon>
        <taxon>Glomerellaceae</taxon>
        <taxon>Colletotrichum</taxon>
        <taxon>Colletotrichum acutatum species complex</taxon>
    </lineage>
</organism>
<sequence>MDSRRESGVKRYWIHMFRIFNVGVVVDLIESPVLPSLYGGRIGMIPQHIIHVGCIYPCSTTATLYFDI</sequence>
<dbReference type="EMBL" id="JAHMHS010000131">
    <property type="protein sequence ID" value="KAK1714111.1"/>
    <property type="molecule type" value="Genomic_DNA"/>
</dbReference>
<keyword evidence="3" id="KW-1185">Reference proteome</keyword>
<dbReference type="Proteomes" id="UP001244207">
    <property type="component" value="Unassembled WGS sequence"/>
</dbReference>
<gene>
    <name evidence="2" type="ORF">BDZ83DRAFT_636671</name>
</gene>
<protein>
    <submittedName>
        <fullName evidence="2">Uncharacterized protein</fullName>
    </submittedName>
</protein>
<proteinExistence type="predicted"/>
<keyword evidence="1" id="KW-0812">Transmembrane</keyword>
<keyword evidence="1" id="KW-0472">Membrane</keyword>
<name>A0AAD8UBF3_GLOAC</name>
<evidence type="ECO:0000313" key="3">
    <source>
        <dbReference type="Proteomes" id="UP001244207"/>
    </source>
</evidence>
<reference evidence="2" key="1">
    <citation type="submission" date="2021-12" db="EMBL/GenBank/DDBJ databases">
        <title>Comparative genomics, transcriptomics and evolutionary studies reveal genomic signatures of adaptation to plant cell wall in hemibiotrophic fungi.</title>
        <authorList>
            <consortium name="DOE Joint Genome Institute"/>
            <person name="Baroncelli R."/>
            <person name="Diaz J.F."/>
            <person name="Benocci T."/>
            <person name="Peng M."/>
            <person name="Battaglia E."/>
            <person name="Haridas S."/>
            <person name="Andreopoulos W."/>
            <person name="Labutti K."/>
            <person name="Pangilinan J."/>
            <person name="Floch G.L."/>
            <person name="Makela M.R."/>
            <person name="Henrissat B."/>
            <person name="Grigoriev I.V."/>
            <person name="Crouch J.A."/>
            <person name="De Vries R.P."/>
            <person name="Sukno S.A."/>
            <person name="Thon M.R."/>
        </authorList>
    </citation>
    <scope>NUCLEOTIDE SEQUENCE</scope>
    <source>
        <strain evidence="2">CBS 112980</strain>
    </source>
</reference>
<feature type="transmembrane region" description="Helical" evidence="1">
    <location>
        <begin position="49"/>
        <end position="66"/>
    </location>
</feature>
<comment type="caution">
    <text evidence="2">The sequence shown here is derived from an EMBL/GenBank/DDBJ whole genome shotgun (WGS) entry which is preliminary data.</text>
</comment>
<dbReference type="GeneID" id="85393165"/>
<accession>A0AAD8UBF3</accession>